<evidence type="ECO:0000313" key="2">
    <source>
        <dbReference type="EMBL" id="GAA1813726.1"/>
    </source>
</evidence>
<accession>A0ABN2M906</accession>
<organism evidence="2 3">
    <name type="scientific">Agromyces neolithicus</name>
    <dbReference type="NCBI Taxonomy" id="269420"/>
    <lineage>
        <taxon>Bacteria</taxon>
        <taxon>Bacillati</taxon>
        <taxon>Actinomycetota</taxon>
        <taxon>Actinomycetes</taxon>
        <taxon>Micrococcales</taxon>
        <taxon>Microbacteriaceae</taxon>
        <taxon>Agromyces</taxon>
    </lineage>
</organism>
<name>A0ABN2M906_9MICO</name>
<dbReference type="InterPro" id="IPR036010">
    <property type="entry name" value="2Fe-2S_ferredoxin-like_sf"/>
</dbReference>
<dbReference type="Pfam" id="PF13510">
    <property type="entry name" value="Fer2_4"/>
    <property type="match status" value="1"/>
</dbReference>
<evidence type="ECO:0000313" key="3">
    <source>
        <dbReference type="Proteomes" id="UP001500002"/>
    </source>
</evidence>
<keyword evidence="3" id="KW-1185">Reference proteome</keyword>
<dbReference type="Gene3D" id="3.10.20.440">
    <property type="entry name" value="2Fe-2S iron-sulphur cluster binding domain, sarcosine oxidase, alpha subunit, N-terminal domain"/>
    <property type="match status" value="1"/>
</dbReference>
<sequence>MNDPITIIVDDEQVIGRDGQTIAGVLLGAGCVAWRGAQHGERGVFCGIGICHDCLVTVNGVEGVRACQRQAVDGDLVEREVR</sequence>
<proteinExistence type="predicted"/>
<dbReference type="Proteomes" id="UP001500002">
    <property type="component" value="Unassembled WGS sequence"/>
</dbReference>
<dbReference type="EMBL" id="BAAANJ010000008">
    <property type="protein sequence ID" value="GAA1813726.1"/>
    <property type="molecule type" value="Genomic_DNA"/>
</dbReference>
<evidence type="ECO:0000256" key="1">
    <source>
        <dbReference type="ARBA" id="ARBA00023002"/>
    </source>
</evidence>
<comment type="caution">
    <text evidence="2">The sequence shown here is derived from an EMBL/GenBank/DDBJ whole genome shotgun (WGS) entry which is preliminary data.</text>
</comment>
<dbReference type="RefSeq" id="WP_344296443.1">
    <property type="nucleotide sequence ID" value="NZ_BAAANJ010000008.1"/>
</dbReference>
<dbReference type="InterPro" id="IPR042204">
    <property type="entry name" value="2Fe-2S-bd_N"/>
</dbReference>
<gene>
    <name evidence="2" type="ORF">GCM10009749_23900</name>
</gene>
<dbReference type="SUPFAM" id="SSF54292">
    <property type="entry name" value="2Fe-2S ferredoxin-like"/>
    <property type="match status" value="1"/>
</dbReference>
<keyword evidence="1" id="KW-0560">Oxidoreductase</keyword>
<protein>
    <submittedName>
        <fullName evidence="2">(2Fe-2S)-binding protein</fullName>
    </submittedName>
</protein>
<reference evidence="2 3" key="1">
    <citation type="journal article" date="2019" name="Int. J. Syst. Evol. Microbiol.">
        <title>The Global Catalogue of Microorganisms (GCM) 10K type strain sequencing project: providing services to taxonomists for standard genome sequencing and annotation.</title>
        <authorList>
            <consortium name="The Broad Institute Genomics Platform"/>
            <consortium name="The Broad Institute Genome Sequencing Center for Infectious Disease"/>
            <person name="Wu L."/>
            <person name="Ma J."/>
        </authorList>
    </citation>
    <scope>NUCLEOTIDE SEQUENCE [LARGE SCALE GENOMIC DNA]</scope>
    <source>
        <strain evidence="2 3">JCM 14322</strain>
    </source>
</reference>